<dbReference type="GO" id="GO:0016301">
    <property type="term" value="F:kinase activity"/>
    <property type="evidence" value="ECO:0007669"/>
    <property type="project" value="UniProtKB-KW"/>
</dbReference>
<dbReference type="Gene3D" id="3.30.565.10">
    <property type="entry name" value="Histidine kinase-like ATPase, C-terminal domain"/>
    <property type="match status" value="1"/>
</dbReference>
<dbReference type="InterPro" id="IPR005467">
    <property type="entry name" value="His_kinase_dom"/>
</dbReference>
<dbReference type="InterPro" id="IPR036097">
    <property type="entry name" value="HisK_dim/P_sf"/>
</dbReference>
<dbReference type="SUPFAM" id="SSF52172">
    <property type="entry name" value="CheY-like"/>
    <property type="match status" value="1"/>
</dbReference>
<dbReference type="Proteomes" id="UP000724686">
    <property type="component" value="Unassembled WGS sequence"/>
</dbReference>
<keyword evidence="4" id="KW-0547">Nucleotide-binding</keyword>
<dbReference type="PROSITE" id="PS50110">
    <property type="entry name" value="RESPONSE_REGULATORY"/>
    <property type="match status" value="1"/>
</dbReference>
<evidence type="ECO:0000313" key="12">
    <source>
        <dbReference type="Proteomes" id="UP000724686"/>
    </source>
</evidence>
<dbReference type="PANTHER" id="PTHR43065:SF46">
    <property type="entry name" value="C4-DICARBOXYLATE TRANSPORT SENSOR PROTEIN DCTB"/>
    <property type="match status" value="1"/>
</dbReference>
<dbReference type="InterPro" id="IPR004358">
    <property type="entry name" value="Sig_transdc_His_kin-like_C"/>
</dbReference>
<dbReference type="SMART" id="SM00448">
    <property type="entry name" value="REC"/>
    <property type="match status" value="1"/>
</dbReference>
<evidence type="ECO:0000259" key="10">
    <source>
        <dbReference type="PROSITE" id="PS50110"/>
    </source>
</evidence>
<name>A0ABS2U9X1_9LEPT</name>
<dbReference type="RefSeq" id="WP_205279303.1">
    <property type="nucleotide sequence ID" value="NZ_JAFFPU010000030.1"/>
</dbReference>
<comment type="caution">
    <text evidence="11">The sequence shown here is derived from an EMBL/GenBank/DDBJ whole genome shotgun (WGS) entry which is preliminary data.</text>
</comment>
<comment type="catalytic activity">
    <reaction evidence="1">
        <text>ATP + protein L-histidine = ADP + protein N-phospho-L-histidine.</text>
        <dbReference type="EC" id="2.7.13.3"/>
    </reaction>
</comment>
<proteinExistence type="predicted"/>
<dbReference type="InterPro" id="IPR001789">
    <property type="entry name" value="Sig_transdc_resp-reg_receiver"/>
</dbReference>
<feature type="modified residue" description="4-aspartylphosphate" evidence="8">
    <location>
        <position position="66"/>
    </location>
</feature>
<dbReference type="SUPFAM" id="SSF47384">
    <property type="entry name" value="Homodimeric domain of signal transducing histidine kinase"/>
    <property type="match status" value="1"/>
</dbReference>
<evidence type="ECO:0000256" key="1">
    <source>
        <dbReference type="ARBA" id="ARBA00000085"/>
    </source>
</evidence>
<dbReference type="PANTHER" id="PTHR43065">
    <property type="entry name" value="SENSOR HISTIDINE KINASE"/>
    <property type="match status" value="1"/>
</dbReference>
<evidence type="ECO:0000256" key="3">
    <source>
        <dbReference type="ARBA" id="ARBA00022679"/>
    </source>
</evidence>
<dbReference type="SUPFAM" id="SSF55874">
    <property type="entry name" value="ATPase domain of HSP90 chaperone/DNA topoisomerase II/histidine kinase"/>
    <property type="match status" value="1"/>
</dbReference>
<sequence length="514" mass="58884">MSVDRIPEEISIFLVEDDEEDAILFREYLSEIPFPKFVLQRYKDGPSALDALRSSGPVKNQIYVLDHFLGSQNGIDLLNDIRSVIDGPVSAILVSGLSKEELEILAKKSGFAGYLEKRNLAAGSLSEEFLNILFRTQRKDISPERKVSEENARVARMETIAQFGGGIAHDFNNILNIIIANLDLLEIQCKEQPEIINRIRSAQNAVMRAADVNKKLLNFSRKQSLRQELTDPNELIREFLKKSQELFPTRIRVTFDPEERGDRCLIDSSEFASSLTQLFQNAIEANEDKEGEILVETIRVVSNFQKGIPGLEDGNFFLLKITDTGIGIQAENWEKIFDPFYSTKPKGKSSGLGLSMVYGFVKRSKGHIFFQSNPGIGTEFYLYFPILELKSDRLIPGNAKKQSREIFYFHTEGPFADWIIYFLRSLGYAVHKVPDLKDLGTNPEFLKKDSCLISETWKPGFAQWFEFAITAKRDRSQIEIYYFSSQDWPNNFENSFQFRWPITRKSLENHFAKL</sequence>
<accession>A0ABS2U9X1</accession>
<dbReference type="InterPro" id="IPR036890">
    <property type="entry name" value="HATPase_C_sf"/>
</dbReference>
<dbReference type="PROSITE" id="PS50109">
    <property type="entry name" value="HIS_KIN"/>
    <property type="match status" value="1"/>
</dbReference>
<reference evidence="11 12" key="1">
    <citation type="submission" date="2021-02" db="EMBL/GenBank/DDBJ databases">
        <title>Leptospira ainlahdjerensis sp. nov., Leptospira ainazelensis sp. nov., Leptospira abararensis sp. nov. and Leptospira chreensis sp. nov., four new species isolated from water sources in Algeria.</title>
        <authorList>
            <person name="Amara Korba A."/>
            <person name="Kainiu M."/>
            <person name="Vincent A.T."/>
            <person name="Mariet J.-F."/>
            <person name="Veyrier F.J."/>
            <person name="Goarant C."/>
            <person name="Picardeau M."/>
        </authorList>
    </citation>
    <scope>NUCLEOTIDE SEQUENCE [LARGE SCALE GENOMIC DNA]</scope>
    <source>
        <strain evidence="11 12">201903070</strain>
    </source>
</reference>
<evidence type="ECO:0000256" key="5">
    <source>
        <dbReference type="ARBA" id="ARBA00022777"/>
    </source>
</evidence>
<dbReference type="Gene3D" id="3.40.50.2300">
    <property type="match status" value="1"/>
</dbReference>
<dbReference type="PRINTS" id="PR00344">
    <property type="entry name" value="BCTRLSENSOR"/>
</dbReference>
<evidence type="ECO:0000256" key="8">
    <source>
        <dbReference type="PROSITE-ProRule" id="PRU00169"/>
    </source>
</evidence>
<dbReference type="InterPro" id="IPR003594">
    <property type="entry name" value="HATPase_dom"/>
</dbReference>
<gene>
    <name evidence="11" type="ORF">JWG45_08315</name>
</gene>
<keyword evidence="12" id="KW-1185">Reference proteome</keyword>
<keyword evidence="8" id="KW-0597">Phosphoprotein</keyword>
<keyword evidence="3" id="KW-0808">Transferase</keyword>
<dbReference type="Gene3D" id="1.10.287.130">
    <property type="match status" value="1"/>
</dbReference>
<evidence type="ECO:0000256" key="6">
    <source>
        <dbReference type="ARBA" id="ARBA00022840"/>
    </source>
</evidence>
<dbReference type="Pfam" id="PF02518">
    <property type="entry name" value="HATPase_c"/>
    <property type="match status" value="1"/>
</dbReference>
<feature type="domain" description="Response regulatory" evidence="10">
    <location>
        <begin position="11"/>
        <end position="132"/>
    </location>
</feature>
<evidence type="ECO:0000256" key="4">
    <source>
        <dbReference type="ARBA" id="ARBA00022741"/>
    </source>
</evidence>
<dbReference type="EMBL" id="JAFFPU010000030">
    <property type="protein sequence ID" value="MBM9577156.1"/>
    <property type="molecule type" value="Genomic_DNA"/>
</dbReference>
<dbReference type="EC" id="2.7.13.3" evidence="2"/>
<evidence type="ECO:0000259" key="9">
    <source>
        <dbReference type="PROSITE" id="PS50109"/>
    </source>
</evidence>
<dbReference type="CDD" id="cd00156">
    <property type="entry name" value="REC"/>
    <property type="match status" value="1"/>
</dbReference>
<feature type="domain" description="Histidine kinase" evidence="9">
    <location>
        <begin position="166"/>
        <end position="388"/>
    </location>
</feature>
<keyword evidence="7" id="KW-0902">Two-component regulatory system</keyword>
<dbReference type="SMART" id="SM00387">
    <property type="entry name" value="HATPase_c"/>
    <property type="match status" value="1"/>
</dbReference>
<evidence type="ECO:0000313" key="11">
    <source>
        <dbReference type="EMBL" id="MBM9577156.1"/>
    </source>
</evidence>
<organism evidence="11 12">
    <name type="scientific">Leptospira ainlahdjerensis</name>
    <dbReference type="NCBI Taxonomy" id="2810033"/>
    <lineage>
        <taxon>Bacteria</taxon>
        <taxon>Pseudomonadati</taxon>
        <taxon>Spirochaetota</taxon>
        <taxon>Spirochaetia</taxon>
        <taxon>Leptospirales</taxon>
        <taxon>Leptospiraceae</taxon>
        <taxon>Leptospira</taxon>
    </lineage>
</organism>
<evidence type="ECO:0000256" key="7">
    <source>
        <dbReference type="ARBA" id="ARBA00023012"/>
    </source>
</evidence>
<keyword evidence="6" id="KW-0067">ATP-binding</keyword>
<evidence type="ECO:0000256" key="2">
    <source>
        <dbReference type="ARBA" id="ARBA00012438"/>
    </source>
</evidence>
<keyword evidence="5 11" id="KW-0418">Kinase</keyword>
<protein>
    <recommendedName>
        <fullName evidence="2">histidine kinase</fullName>
        <ecNumber evidence="2">2.7.13.3</ecNumber>
    </recommendedName>
</protein>
<dbReference type="InterPro" id="IPR011006">
    <property type="entry name" value="CheY-like_superfamily"/>
</dbReference>